<evidence type="ECO:0000259" key="5">
    <source>
        <dbReference type="Pfam" id="PF13178"/>
    </source>
</evidence>
<feature type="region of interest" description="Disordered" evidence="4">
    <location>
        <begin position="16"/>
        <end position="74"/>
    </location>
</feature>
<comment type="subunit">
    <text evidence="3">Binds to multiple calmodulin (CaM) in the presence of Ca(2+) and CaM-like proteins.</text>
</comment>
<feature type="region of interest" description="Disordered" evidence="4">
    <location>
        <begin position="395"/>
        <end position="452"/>
    </location>
</feature>
<proteinExistence type="inferred from homology"/>
<reference evidence="6" key="1">
    <citation type="submission" date="2022-07" db="EMBL/GenBank/DDBJ databases">
        <authorList>
            <person name="Macas J."/>
            <person name="Novak P."/>
            <person name="Neumann P."/>
        </authorList>
    </citation>
    <scope>NUCLEOTIDE SEQUENCE</scope>
</reference>
<evidence type="ECO:0000256" key="4">
    <source>
        <dbReference type="SAM" id="MobiDB-lite"/>
    </source>
</evidence>
<accession>A0AAV0C580</accession>
<comment type="caution">
    <text evidence="6">The sequence shown here is derived from an EMBL/GenBank/DDBJ whole genome shotgun (WGS) entry which is preliminary data.</text>
</comment>
<dbReference type="Gene3D" id="1.20.5.190">
    <property type="match status" value="1"/>
</dbReference>
<keyword evidence="1" id="KW-0112">Calmodulin-binding</keyword>
<feature type="compositionally biased region" description="Polar residues" evidence="4">
    <location>
        <begin position="299"/>
        <end position="308"/>
    </location>
</feature>
<dbReference type="PROSITE" id="PS50096">
    <property type="entry name" value="IQ"/>
    <property type="match status" value="2"/>
</dbReference>
<dbReference type="Proteomes" id="UP001152523">
    <property type="component" value="Unassembled WGS sequence"/>
</dbReference>
<evidence type="ECO:0000313" key="6">
    <source>
        <dbReference type="EMBL" id="CAH9059030.1"/>
    </source>
</evidence>
<evidence type="ECO:0000256" key="1">
    <source>
        <dbReference type="ARBA" id="ARBA00022860"/>
    </source>
</evidence>
<comment type="similarity">
    <text evidence="2">Belongs to the IQD family.</text>
</comment>
<evidence type="ECO:0000256" key="2">
    <source>
        <dbReference type="ARBA" id="ARBA00024341"/>
    </source>
</evidence>
<sequence length="467" mass="52420">MGKKGSGWFSSVKKAFYTQQPMNDSPNKEDRNNSGEDKWDQEAPEVVSLEHYFPSPDLTSRETNGNDSPVDDPNRAISVALSTAAAAAAAAKAAAEVFRLAGCSRWSKPDRAATLIQSHYRGYLARRALRALRALVRLQALVRGNYVRKQTLMTMRCMQSLVRVQGRVKAGRVLQSAAVKQKLPSISRHSGGVNVDFEAERSLQNLEERMRKLGKTLQKQQVEKDDDEGVSDTILESSGGMDDDSEMKRERDLAYAAYAYQDKEQILWDSSASDHHHEVLYGKEEPQWRRSWMDGWMASQATESSRPSQPRDASCLTISSSDGISEKTVEINFPARLVRPEHVQSTTKYNFINAGGTSSPNSTYGRRQTWPGLEENVPSFMAPTQSAKAKVRTQQDSNKIHTQRSAQWNSSTKSRPARQMGSRSPNMKAYARQAKWMPTNNYSSPESSGDDRVSPLMRNYGWRYNFG</sequence>
<dbReference type="EMBL" id="CAMAPF010000008">
    <property type="protein sequence ID" value="CAH9059030.1"/>
    <property type="molecule type" value="Genomic_DNA"/>
</dbReference>
<keyword evidence="7" id="KW-1185">Reference proteome</keyword>
<dbReference type="PANTHER" id="PTHR32295:SF33">
    <property type="entry name" value="PROTEIN IQ-DOMAIN 21"/>
    <property type="match status" value="1"/>
</dbReference>
<dbReference type="Pfam" id="PF00612">
    <property type="entry name" value="IQ"/>
    <property type="match status" value="1"/>
</dbReference>
<gene>
    <name evidence="6" type="ORF">CEPIT_LOCUS1333</name>
</gene>
<name>A0AAV0C580_9ASTE</name>
<feature type="compositionally biased region" description="Polar residues" evidence="4">
    <location>
        <begin position="438"/>
        <end position="447"/>
    </location>
</feature>
<feature type="domain" description="DUF4005" evidence="5">
    <location>
        <begin position="359"/>
        <end position="432"/>
    </location>
</feature>
<protein>
    <recommendedName>
        <fullName evidence="5">DUF4005 domain-containing protein</fullName>
    </recommendedName>
</protein>
<evidence type="ECO:0000256" key="3">
    <source>
        <dbReference type="ARBA" id="ARBA00024378"/>
    </source>
</evidence>
<dbReference type="InterPro" id="IPR025064">
    <property type="entry name" value="DUF4005"/>
</dbReference>
<dbReference type="SMART" id="SM00015">
    <property type="entry name" value="IQ"/>
    <property type="match status" value="2"/>
</dbReference>
<feature type="compositionally biased region" description="Basic and acidic residues" evidence="4">
    <location>
        <begin position="26"/>
        <end position="41"/>
    </location>
</feature>
<dbReference type="AlphaFoldDB" id="A0AAV0C580"/>
<dbReference type="PANTHER" id="PTHR32295">
    <property type="entry name" value="IQ-DOMAIN 5-RELATED"/>
    <property type="match status" value="1"/>
</dbReference>
<evidence type="ECO:0000313" key="7">
    <source>
        <dbReference type="Proteomes" id="UP001152523"/>
    </source>
</evidence>
<feature type="region of interest" description="Disordered" evidence="4">
    <location>
        <begin position="215"/>
        <end position="247"/>
    </location>
</feature>
<organism evidence="6 7">
    <name type="scientific">Cuscuta epithymum</name>
    <dbReference type="NCBI Taxonomy" id="186058"/>
    <lineage>
        <taxon>Eukaryota</taxon>
        <taxon>Viridiplantae</taxon>
        <taxon>Streptophyta</taxon>
        <taxon>Embryophyta</taxon>
        <taxon>Tracheophyta</taxon>
        <taxon>Spermatophyta</taxon>
        <taxon>Magnoliopsida</taxon>
        <taxon>eudicotyledons</taxon>
        <taxon>Gunneridae</taxon>
        <taxon>Pentapetalae</taxon>
        <taxon>asterids</taxon>
        <taxon>lamiids</taxon>
        <taxon>Solanales</taxon>
        <taxon>Convolvulaceae</taxon>
        <taxon>Cuscuteae</taxon>
        <taxon>Cuscuta</taxon>
        <taxon>Cuscuta subgen. Cuscuta</taxon>
    </lineage>
</organism>
<feature type="compositionally biased region" description="Polar residues" evidence="4">
    <location>
        <begin position="57"/>
        <end position="67"/>
    </location>
</feature>
<dbReference type="Pfam" id="PF13178">
    <property type="entry name" value="DUF4005"/>
    <property type="match status" value="1"/>
</dbReference>
<feature type="region of interest" description="Disordered" evidence="4">
    <location>
        <begin position="299"/>
        <end position="318"/>
    </location>
</feature>
<feature type="compositionally biased region" description="Polar residues" evidence="4">
    <location>
        <begin position="403"/>
        <end position="414"/>
    </location>
</feature>
<dbReference type="GO" id="GO:0005516">
    <property type="term" value="F:calmodulin binding"/>
    <property type="evidence" value="ECO:0007669"/>
    <property type="project" value="UniProtKB-KW"/>
</dbReference>
<dbReference type="InterPro" id="IPR000048">
    <property type="entry name" value="IQ_motif_EF-hand-BS"/>
</dbReference>